<dbReference type="NCBIfam" id="TIGR00207">
    <property type="entry name" value="fliG"/>
    <property type="match status" value="1"/>
</dbReference>
<reference evidence="13 14" key="1">
    <citation type="submission" date="2020-08" db="EMBL/GenBank/DDBJ databases">
        <title>Genome public.</title>
        <authorList>
            <person name="Liu C."/>
            <person name="Sun Q."/>
        </authorList>
    </citation>
    <scope>NUCLEOTIDE SEQUENCE [LARGE SCALE GENOMIC DNA]</scope>
    <source>
        <strain evidence="13 14">NSJ-66</strain>
    </source>
</reference>
<evidence type="ECO:0000259" key="10">
    <source>
        <dbReference type="Pfam" id="PF01706"/>
    </source>
</evidence>
<dbReference type="Proteomes" id="UP000634672">
    <property type="component" value="Unassembled WGS sequence"/>
</dbReference>
<keyword evidence="6" id="KW-0145">Chemotaxis</keyword>
<dbReference type="RefSeq" id="WP_187023304.1">
    <property type="nucleotide sequence ID" value="NZ_JACOPB010000011.1"/>
</dbReference>
<dbReference type="PANTHER" id="PTHR30534:SF0">
    <property type="entry name" value="FLAGELLAR MOTOR SWITCH PROTEIN FLIG"/>
    <property type="match status" value="1"/>
</dbReference>
<keyword evidence="5" id="KW-1003">Cell membrane</keyword>
<dbReference type="InterPro" id="IPR000090">
    <property type="entry name" value="Flg_Motor_Flig"/>
</dbReference>
<keyword evidence="13" id="KW-0966">Cell projection</keyword>
<feature type="domain" description="Flagellar motor switch protein FliG C-terminal" evidence="10">
    <location>
        <begin position="219"/>
        <end position="326"/>
    </location>
</feature>
<dbReference type="Pfam" id="PF01706">
    <property type="entry name" value="FliG_C"/>
    <property type="match status" value="1"/>
</dbReference>
<comment type="caution">
    <text evidence="13">The sequence shown here is derived from an EMBL/GenBank/DDBJ whole genome shotgun (WGS) entry which is preliminary data.</text>
</comment>
<comment type="similarity">
    <text evidence="3">Belongs to the FliG family.</text>
</comment>
<keyword evidence="13" id="KW-0282">Flagellum</keyword>
<dbReference type="InterPro" id="IPR023087">
    <property type="entry name" value="Flg_Motor_Flig_C"/>
</dbReference>
<evidence type="ECO:0000259" key="12">
    <source>
        <dbReference type="Pfam" id="PF14842"/>
    </source>
</evidence>
<evidence type="ECO:0000259" key="11">
    <source>
        <dbReference type="Pfam" id="PF14841"/>
    </source>
</evidence>
<dbReference type="Gene3D" id="1.10.220.30">
    <property type="match status" value="3"/>
</dbReference>
<evidence type="ECO:0000256" key="7">
    <source>
        <dbReference type="ARBA" id="ARBA00022779"/>
    </source>
</evidence>
<evidence type="ECO:0000313" key="14">
    <source>
        <dbReference type="Proteomes" id="UP000634672"/>
    </source>
</evidence>
<dbReference type="InterPro" id="IPR032779">
    <property type="entry name" value="FliG_M"/>
</dbReference>
<comment type="subcellular location">
    <subcellularLocation>
        <location evidence="1">Bacterial flagellum basal body</location>
    </subcellularLocation>
    <subcellularLocation>
        <location evidence="2">Cell membrane</location>
        <topology evidence="2">Peripheral membrane protein</topology>
        <orientation evidence="2">Cytoplasmic side</orientation>
    </subcellularLocation>
</comment>
<name>A0ABR7HBJ3_9FIRM</name>
<evidence type="ECO:0000256" key="6">
    <source>
        <dbReference type="ARBA" id="ARBA00022500"/>
    </source>
</evidence>
<dbReference type="InterPro" id="IPR011002">
    <property type="entry name" value="FliG_a-hlx"/>
</dbReference>
<evidence type="ECO:0000256" key="8">
    <source>
        <dbReference type="ARBA" id="ARBA00023136"/>
    </source>
</evidence>
<evidence type="ECO:0000256" key="4">
    <source>
        <dbReference type="ARBA" id="ARBA00021870"/>
    </source>
</evidence>
<organism evidence="13 14">
    <name type="scientific">Hungatella hominis</name>
    <dbReference type="NCBI Taxonomy" id="2763050"/>
    <lineage>
        <taxon>Bacteria</taxon>
        <taxon>Bacillati</taxon>
        <taxon>Bacillota</taxon>
        <taxon>Clostridia</taxon>
        <taxon>Lachnospirales</taxon>
        <taxon>Lachnospiraceae</taxon>
        <taxon>Hungatella</taxon>
    </lineage>
</organism>
<dbReference type="PANTHER" id="PTHR30534">
    <property type="entry name" value="FLAGELLAR MOTOR SWITCH PROTEIN FLIG"/>
    <property type="match status" value="1"/>
</dbReference>
<feature type="domain" description="Flagellar motor switch protein FliG N-terminal" evidence="12">
    <location>
        <begin position="5"/>
        <end position="108"/>
    </location>
</feature>
<evidence type="ECO:0000256" key="5">
    <source>
        <dbReference type="ARBA" id="ARBA00022475"/>
    </source>
</evidence>
<evidence type="ECO:0000256" key="3">
    <source>
        <dbReference type="ARBA" id="ARBA00010299"/>
    </source>
</evidence>
<evidence type="ECO:0000256" key="2">
    <source>
        <dbReference type="ARBA" id="ARBA00004413"/>
    </source>
</evidence>
<dbReference type="Pfam" id="PF14841">
    <property type="entry name" value="FliG_M"/>
    <property type="match status" value="1"/>
</dbReference>
<protein>
    <recommendedName>
        <fullName evidence="4">Flagellar motor switch protein FliG</fullName>
    </recommendedName>
</protein>
<feature type="domain" description="Flagellar motor switch protein FliG middle" evidence="11">
    <location>
        <begin position="118"/>
        <end position="188"/>
    </location>
</feature>
<dbReference type="SUPFAM" id="SSF48029">
    <property type="entry name" value="FliG"/>
    <property type="match status" value="2"/>
</dbReference>
<accession>A0ABR7HBJ3</accession>
<keyword evidence="8" id="KW-0472">Membrane</keyword>
<evidence type="ECO:0000256" key="9">
    <source>
        <dbReference type="ARBA" id="ARBA00023143"/>
    </source>
</evidence>
<gene>
    <name evidence="13" type="primary">fliG</name>
    <name evidence="13" type="ORF">H8S75_21500</name>
</gene>
<sequence length="336" mass="37712">MSDGKLTPLQKAAAVIVCLGAERASMIYKYLEQSDIEKLTIEVAKLGHMESEEAEGVLDEFYKLCLTQKVVTDGGLEYARTVLEKAFGEATAASLLSKVSKSLQNRAFSFLRKNDIKSLVPVLSRERPQTIALVLSYMEPDLAAAIIDVLPEKKKMSVFEKIAKMDRISPEAVKIVEEEIKKMFSSLYTADFTTIGGIDYAAELMNNVERSSEKLIFAELNKHDAELADMIRRKMFVFEDLATLDNRSLQKVIRNCDNKDLVYALKGISDKNLFNLILSNMSKRMAEGVLSDLEITTNVRVRDVEEAQQRVVNIVRNLEEQGELVISKSGKDEIIV</sequence>
<dbReference type="PRINTS" id="PR00954">
    <property type="entry name" value="FLGMOTORFLIG"/>
</dbReference>
<dbReference type="InterPro" id="IPR028263">
    <property type="entry name" value="FliG_N"/>
</dbReference>
<keyword evidence="13" id="KW-0969">Cilium</keyword>
<keyword evidence="9" id="KW-0975">Bacterial flagellum</keyword>
<dbReference type="PIRSF" id="PIRSF003161">
    <property type="entry name" value="FliG"/>
    <property type="match status" value="1"/>
</dbReference>
<keyword evidence="14" id="KW-1185">Reference proteome</keyword>
<dbReference type="Pfam" id="PF14842">
    <property type="entry name" value="FliG_N"/>
    <property type="match status" value="1"/>
</dbReference>
<proteinExistence type="inferred from homology"/>
<evidence type="ECO:0000256" key="1">
    <source>
        <dbReference type="ARBA" id="ARBA00004117"/>
    </source>
</evidence>
<evidence type="ECO:0000313" key="13">
    <source>
        <dbReference type="EMBL" id="MBC5710530.1"/>
    </source>
</evidence>
<dbReference type="EMBL" id="JACOPB010000011">
    <property type="protein sequence ID" value="MBC5710530.1"/>
    <property type="molecule type" value="Genomic_DNA"/>
</dbReference>
<keyword evidence="7" id="KW-0283">Flagellar rotation</keyword>